<dbReference type="Proteomes" id="UP000801492">
    <property type="component" value="Unassembled WGS sequence"/>
</dbReference>
<gene>
    <name evidence="1" type="ORF">ILUMI_10774</name>
</gene>
<sequence length="112" mass="12612">MKEAVESEEINWNFSPPAVTNFSGTWRGYGSFNDGNTARRIFENPEIAAQITKVYVELIKRFDMNKEQFGAYAKDTANLFVQGYSLLYMPAPVHKILIHGADIINVTILPIG</sequence>
<proteinExistence type="predicted"/>
<protein>
    <submittedName>
        <fullName evidence="1">Uncharacterized protein</fullName>
    </submittedName>
</protein>
<name>A0A8K0CZR6_IGNLU</name>
<dbReference type="EMBL" id="VTPC01005952">
    <property type="protein sequence ID" value="KAF2895399.1"/>
    <property type="molecule type" value="Genomic_DNA"/>
</dbReference>
<comment type="caution">
    <text evidence="1">The sequence shown here is derived from an EMBL/GenBank/DDBJ whole genome shotgun (WGS) entry which is preliminary data.</text>
</comment>
<organism evidence="1 2">
    <name type="scientific">Ignelater luminosus</name>
    <name type="common">Cucubano</name>
    <name type="synonym">Pyrophorus luminosus</name>
    <dbReference type="NCBI Taxonomy" id="2038154"/>
    <lineage>
        <taxon>Eukaryota</taxon>
        <taxon>Metazoa</taxon>
        <taxon>Ecdysozoa</taxon>
        <taxon>Arthropoda</taxon>
        <taxon>Hexapoda</taxon>
        <taxon>Insecta</taxon>
        <taxon>Pterygota</taxon>
        <taxon>Neoptera</taxon>
        <taxon>Endopterygota</taxon>
        <taxon>Coleoptera</taxon>
        <taxon>Polyphaga</taxon>
        <taxon>Elateriformia</taxon>
        <taxon>Elateroidea</taxon>
        <taxon>Elateridae</taxon>
        <taxon>Agrypninae</taxon>
        <taxon>Pyrophorini</taxon>
        <taxon>Ignelater</taxon>
    </lineage>
</organism>
<accession>A0A8K0CZR6</accession>
<dbReference type="AlphaFoldDB" id="A0A8K0CZR6"/>
<dbReference type="OrthoDB" id="6779616at2759"/>
<keyword evidence="2" id="KW-1185">Reference proteome</keyword>
<evidence type="ECO:0000313" key="2">
    <source>
        <dbReference type="Proteomes" id="UP000801492"/>
    </source>
</evidence>
<reference evidence="1" key="1">
    <citation type="submission" date="2019-08" db="EMBL/GenBank/DDBJ databases">
        <title>The genome of the North American firefly Photinus pyralis.</title>
        <authorList>
            <consortium name="Photinus pyralis genome working group"/>
            <person name="Fallon T.R."/>
            <person name="Sander Lower S.E."/>
            <person name="Weng J.-K."/>
        </authorList>
    </citation>
    <scope>NUCLEOTIDE SEQUENCE</scope>
    <source>
        <strain evidence="1">TRF0915ILg1</strain>
        <tissue evidence="1">Whole body</tissue>
    </source>
</reference>
<evidence type="ECO:0000313" key="1">
    <source>
        <dbReference type="EMBL" id="KAF2895399.1"/>
    </source>
</evidence>